<accession>U2YK25</accession>
<evidence type="ECO:0008006" key="3">
    <source>
        <dbReference type="Google" id="ProtNLM"/>
    </source>
</evidence>
<dbReference type="RefSeq" id="WP_021689519.1">
    <property type="nucleotide sequence ID" value="NZ_BASZ01000004.1"/>
</dbReference>
<dbReference type="EMBL" id="BASZ01000004">
    <property type="protein sequence ID" value="GAD48612.1"/>
    <property type="molecule type" value="Genomic_DNA"/>
</dbReference>
<evidence type="ECO:0000313" key="2">
    <source>
        <dbReference type="Proteomes" id="UP000016568"/>
    </source>
</evidence>
<name>U2YK25_9SPHN</name>
<comment type="caution">
    <text evidence="1">The sequence shown here is derived from an EMBL/GenBank/DDBJ whole genome shotgun (WGS) entry which is preliminary data.</text>
</comment>
<proteinExistence type="predicted"/>
<dbReference type="eggNOG" id="COG0346">
    <property type="taxonomic scope" value="Bacteria"/>
</dbReference>
<dbReference type="AlphaFoldDB" id="U2YK25"/>
<evidence type="ECO:0000313" key="1">
    <source>
        <dbReference type="EMBL" id="GAD48612.1"/>
    </source>
</evidence>
<organism evidence="1 2">
    <name type="scientific">Caenibius tardaugens NBRC 16725</name>
    <dbReference type="NCBI Taxonomy" id="1219035"/>
    <lineage>
        <taxon>Bacteria</taxon>
        <taxon>Pseudomonadati</taxon>
        <taxon>Pseudomonadota</taxon>
        <taxon>Alphaproteobacteria</taxon>
        <taxon>Sphingomonadales</taxon>
        <taxon>Erythrobacteraceae</taxon>
        <taxon>Caenibius</taxon>
    </lineage>
</organism>
<dbReference type="Gene3D" id="3.10.180.10">
    <property type="entry name" value="2,3-Dihydroxybiphenyl 1,2-Dioxygenase, domain 1"/>
    <property type="match status" value="1"/>
</dbReference>
<protein>
    <recommendedName>
        <fullName evidence="3">VOC domain-containing protein</fullName>
    </recommendedName>
</protein>
<sequence length="182" mass="20275">MIAPPAFAPFGEEIVQLAYVVDDIAAAAQAWAVVGAGPFFTQEVVVPDGRYHGKPGPLRYEAAFAFHGGMNIELIQQDDPTPSVYRDHLDRSGPGFHHFMIRTGDYHETLRRHAAIGIVPHFEAALEGSGPWAYVDARPQLGCFIEIYEMADSVQHMWDSMRAVHETWNGERPLRQSAELFA</sequence>
<dbReference type="Pfam" id="PF13669">
    <property type="entry name" value="Glyoxalase_4"/>
    <property type="match status" value="1"/>
</dbReference>
<gene>
    <name evidence="1" type="ORF">NT2_04_00230</name>
</gene>
<dbReference type="SUPFAM" id="SSF54593">
    <property type="entry name" value="Glyoxalase/Bleomycin resistance protein/Dihydroxybiphenyl dioxygenase"/>
    <property type="match status" value="1"/>
</dbReference>
<reference evidence="1 2" key="1">
    <citation type="submission" date="2013-09" db="EMBL/GenBank/DDBJ databases">
        <title>Whole genome shotgun sequence of Novosphingobium tardaugens NBRC 16725.</title>
        <authorList>
            <person name="Isaki S."/>
            <person name="Hosoyama A."/>
            <person name="Tsuchikane K."/>
            <person name="Katsumata H."/>
            <person name="Ando Y."/>
            <person name="Yamazaki S."/>
            <person name="Fujita N."/>
        </authorList>
    </citation>
    <scope>NUCLEOTIDE SEQUENCE [LARGE SCALE GENOMIC DNA]</scope>
    <source>
        <strain evidence="1 2">NBRC 16725</strain>
    </source>
</reference>
<keyword evidence="2" id="KW-1185">Reference proteome</keyword>
<dbReference type="InterPro" id="IPR029068">
    <property type="entry name" value="Glyas_Bleomycin-R_OHBP_Dase"/>
</dbReference>
<dbReference type="Proteomes" id="UP000016568">
    <property type="component" value="Unassembled WGS sequence"/>
</dbReference>